<comment type="caution">
    <text evidence="2">The sequence shown here is derived from an EMBL/GenBank/DDBJ whole genome shotgun (WGS) entry which is preliminary data.</text>
</comment>
<feature type="region of interest" description="Disordered" evidence="1">
    <location>
        <begin position="1"/>
        <end position="35"/>
    </location>
</feature>
<feature type="compositionally biased region" description="Low complexity" evidence="1">
    <location>
        <begin position="1"/>
        <end position="20"/>
    </location>
</feature>
<name>A0A8H5FWL8_9AGAR</name>
<protein>
    <submittedName>
        <fullName evidence="2">Uncharacterized protein</fullName>
    </submittedName>
</protein>
<gene>
    <name evidence="2" type="ORF">D9756_007540</name>
</gene>
<evidence type="ECO:0000256" key="1">
    <source>
        <dbReference type="SAM" id="MobiDB-lite"/>
    </source>
</evidence>
<dbReference type="Proteomes" id="UP000559027">
    <property type="component" value="Unassembled WGS sequence"/>
</dbReference>
<organism evidence="2 3">
    <name type="scientific">Leucocoprinus leucothites</name>
    <dbReference type="NCBI Taxonomy" id="201217"/>
    <lineage>
        <taxon>Eukaryota</taxon>
        <taxon>Fungi</taxon>
        <taxon>Dikarya</taxon>
        <taxon>Basidiomycota</taxon>
        <taxon>Agaricomycotina</taxon>
        <taxon>Agaricomycetes</taxon>
        <taxon>Agaricomycetidae</taxon>
        <taxon>Agaricales</taxon>
        <taxon>Agaricineae</taxon>
        <taxon>Agaricaceae</taxon>
        <taxon>Leucocoprinus</taxon>
    </lineage>
</organism>
<reference evidence="2 3" key="1">
    <citation type="journal article" date="2020" name="ISME J.">
        <title>Uncovering the hidden diversity of litter-decomposition mechanisms in mushroom-forming fungi.</title>
        <authorList>
            <person name="Floudas D."/>
            <person name="Bentzer J."/>
            <person name="Ahren D."/>
            <person name="Johansson T."/>
            <person name="Persson P."/>
            <person name="Tunlid A."/>
        </authorList>
    </citation>
    <scope>NUCLEOTIDE SEQUENCE [LARGE SCALE GENOMIC DNA]</scope>
    <source>
        <strain evidence="2 3">CBS 146.42</strain>
    </source>
</reference>
<dbReference type="OrthoDB" id="3197787at2759"/>
<dbReference type="AlphaFoldDB" id="A0A8H5FWL8"/>
<evidence type="ECO:0000313" key="3">
    <source>
        <dbReference type="Proteomes" id="UP000559027"/>
    </source>
</evidence>
<accession>A0A8H5FWL8</accession>
<proteinExistence type="predicted"/>
<dbReference type="EMBL" id="JAACJO010000012">
    <property type="protein sequence ID" value="KAF5351644.1"/>
    <property type="molecule type" value="Genomic_DNA"/>
</dbReference>
<keyword evidence="3" id="KW-1185">Reference proteome</keyword>
<sequence length="210" mass="23544">MSSDASSSSPSPLSTNSTVPSAPPSPTAARKRPDSLRLNHIGIDPSEIIGKVLQRARRSSTHPALTLDFSDNTTVQVLVDGYDPAHRGIPKQLEMDGGLDAILFTHESLNLEVIDCALITLQDAAFDHKHAKSPLKADSWDQKHLAVALKFSEQNPRWHCIWASMEEYDERQATCVFRSYDDVYLEKLHRTPKKKTKWRKSVLRRQDSAS</sequence>
<evidence type="ECO:0000313" key="2">
    <source>
        <dbReference type="EMBL" id="KAF5351644.1"/>
    </source>
</evidence>